<dbReference type="HOGENOM" id="CLU_1048521_0_0_0"/>
<name>D5EIM0_CORAD</name>
<sequence length="265" mass="26957">MKKVLTLNAAVLAASALTLQSLSAQQTTSFNEAGFTDNALNGQNGWLSSGFNVVNSATTGEATAALGGSYHSTEGAVSSIAVGETLSLTLDFSMTAADRSANVATGSVYFRTGGETGAGTADLAGVDLRWASNGTFQIRDLNNGASGGDQGAISGTDSGDLLRLELNVTKAATQNASTISGTIYNLTDSVSDTFSFTNVDAGDGHAWGANAYAASSLAAGFSYINNVDVDVFTVQQITTPVPEPGSFALLTGSLAIGSAIIRRRR</sequence>
<gene>
    <name evidence="2" type="ordered locus">Caka_3128</name>
</gene>
<dbReference type="InterPro" id="IPR013424">
    <property type="entry name" value="Ice-binding_C"/>
</dbReference>
<organism evidence="2 3">
    <name type="scientific">Coraliomargarita akajimensis (strain DSM 45221 / IAM 15411 / JCM 23193 / KCTC 12865 / 04OKA010-24)</name>
    <dbReference type="NCBI Taxonomy" id="583355"/>
    <lineage>
        <taxon>Bacteria</taxon>
        <taxon>Pseudomonadati</taxon>
        <taxon>Verrucomicrobiota</taxon>
        <taxon>Opitutia</taxon>
        <taxon>Puniceicoccales</taxon>
        <taxon>Coraliomargaritaceae</taxon>
        <taxon>Coraliomargarita</taxon>
    </lineage>
</organism>
<accession>D5EIM0</accession>
<evidence type="ECO:0000313" key="3">
    <source>
        <dbReference type="Proteomes" id="UP000000925"/>
    </source>
</evidence>
<dbReference type="STRING" id="583355.Caka_3128"/>
<reference evidence="2 3" key="1">
    <citation type="journal article" date="2010" name="Stand. Genomic Sci.">
        <title>Complete genome sequence of Coraliomargarita akajimensis type strain (04OKA010-24).</title>
        <authorList>
            <person name="Mavromatis K."/>
            <person name="Abt B."/>
            <person name="Brambilla E."/>
            <person name="Lapidus A."/>
            <person name="Copeland A."/>
            <person name="Deshpande S."/>
            <person name="Nolan M."/>
            <person name="Lucas S."/>
            <person name="Tice H."/>
            <person name="Cheng J.F."/>
            <person name="Han C."/>
            <person name="Detter J.C."/>
            <person name="Woyke T."/>
            <person name="Goodwin L."/>
            <person name="Pitluck S."/>
            <person name="Held B."/>
            <person name="Brettin T."/>
            <person name="Tapia R."/>
            <person name="Ivanova N."/>
            <person name="Mikhailova N."/>
            <person name="Pati A."/>
            <person name="Liolios K."/>
            <person name="Chen A."/>
            <person name="Palaniappan K."/>
            <person name="Land M."/>
            <person name="Hauser L."/>
            <person name="Chang Y.J."/>
            <person name="Jeffries C.D."/>
            <person name="Rohde M."/>
            <person name="Goker M."/>
            <person name="Bristow J."/>
            <person name="Eisen J.A."/>
            <person name="Markowitz V."/>
            <person name="Hugenholtz P."/>
            <person name="Klenk H.P."/>
            <person name="Kyrpides N.C."/>
        </authorList>
    </citation>
    <scope>NUCLEOTIDE SEQUENCE [LARGE SCALE GENOMIC DNA]</scope>
    <source>
        <strain evidence="3">DSM 45221 / IAM 15411 / JCM 23193 / KCTC 12865</strain>
    </source>
</reference>
<dbReference type="AlphaFoldDB" id="D5EIM0"/>
<dbReference type="NCBIfam" id="TIGR02595">
    <property type="entry name" value="PEP_CTERM"/>
    <property type="match status" value="1"/>
</dbReference>
<feature type="signal peptide" evidence="1">
    <location>
        <begin position="1"/>
        <end position="24"/>
    </location>
</feature>
<protein>
    <recommendedName>
        <fullName evidence="4">PEP-CTERM protein-sorting domain-containing protein</fullName>
    </recommendedName>
</protein>
<keyword evidence="3" id="KW-1185">Reference proteome</keyword>
<dbReference type="RefSeq" id="WP_013044857.1">
    <property type="nucleotide sequence ID" value="NC_014008.1"/>
</dbReference>
<dbReference type="EMBL" id="CP001998">
    <property type="protein sequence ID" value="ADE56141.1"/>
    <property type="molecule type" value="Genomic_DNA"/>
</dbReference>
<feature type="chain" id="PRO_5003071207" description="PEP-CTERM protein-sorting domain-containing protein" evidence="1">
    <location>
        <begin position="25"/>
        <end position="265"/>
    </location>
</feature>
<proteinExistence type="predicted"/>
<keyword evidence="1" id="KW-0732">Signal</keyword>
<dbReference type="Proteomes" id="UP000000925">
    <property type="component" value="Chromosome"/>
</dbReference>
<evidence type="ECO:0000313" key="2">
    <source>
        <dbReference type="EMBL" id="ADE56141.1"/>
    </source>
</evidence>
<evidence type="ECO:0008006" key="4">
    <source>
        <dbReference type="Google" id="ProtNLM"/>
    </source>
</evidence>
<evidence type="ECO:0000256" key="1">
    <source>
        <dbReference type="SAM" id="SignalP"/>
    </source>
</evidence>
<dbReference type="KEGG" id="caa:Caka_3128"/>